<gene>
    <name evidence="2" type="ORF">P3W85_10175</name>
</gene>
<protein>
    <submittedName>
        <fullName evidence="2">FAD-binding oxidoreductase</fullName>
    </submittedName>
</protein>
<dbReference type="Gene3D" id="3.30.9.40">
    <property type="match status" value="1"/>
</dbReference>
<dbReference type="Gene3D" id="6.10.250.650">
    <property type="match status" value="1"/>
</dbReference>
<dbReference type="InterPro" id="IPR041654">
    <property type="entry name" value="StyA_sbd"/>
</dbReference>
<dbReference type="SUPFAM" id="SSF51905">
    <property type="entry name" value="FAD/NAD(P)-binding domain"/>
    <property type="match status" value="1"/>
</dbReference>
<reference evidence="2 3" key="1">
    <citation type="submission" date="2023-03" db="EMBL/GenBank/DDBJ databases">
        <title>Draft assemblies of triclosan tolerant bacteria isolated from returned activated sludge.</title>
        <authorList>
            <person name="Van Hamelsveld S."/>
        </authorList>
    </citation>
    <scope>NUCLEOTIDE SEQUENCE [LARGE SCALE GENOMIC DNA]</scope>
    <source>
        <strain evidence="2 3">GW210010_S58</strain>
    </source>
</reference>
<feature type="domain" description="Styrene monooxygenase StyA putative substrate binding" evidence="1">
    <location>
        <begin position="148"/>
        <end position="260"/>
    </location>
</feature>
<sequence length="421" mass="46350">MRRKIAVIGGGQCGLHVAFGLLDRSYEVTLYSDRTPEQLLGSRIQSTAFLFNQTLDMERRLGLNFWETEVPLGEGMLVDFREPTGKSVLTVAGRLQEKSGQALDQRTKFARWMQEFQLRGGNLVIKTVTLDDLEQIAADNALTFVAAGKGPINALFARDDARSRHQSPPRQLAALLLRGSKLLGERPWPKADFRPLRFNFVMGVGEFFSLPFYTHTAGECRSFLFEARPGGPMDRFNDAADSQELLNVARQVVREFAPDDAAYLDDARLTDANAWLKGAFTPTVRKPVGVLPSGRVVMGIGDTVCLNDPIAGQGANNASRLADHLLRAIGEAQGEAFDAGWMQSTFDAFWQTSASYTTAFTNLLLEPPGEAVMHVLGAASQNRVIADEFVGCFETPSHFWPWIADVGAARRFVSDRMANAA</sequence>
<evidence type="ECO:0000259" key="1">
    <source>
        <dbReference type="Pfam" id="PF17885"/>
    </source>
</evidence>
<dbReference type="Pfam" id="PF17885">
    <property type="entry name" value="Smoa_sbd"/>
    <property type="match status" value="1"/>
</dbReference>
<proteinExistence type="predicted"/>
<evidence type="ECO:0000313" key="2">
    <source>
        <dbReference type="EMBL" id="MDF3833311.1"/>
    </source>
</evidence>
<evidence type="ECO:0000313" key="3">
    <source>
        <dbReference type="Proteomes" id="UP001216674"/>
    </source>
</evidence>
<dbReference type="EMBL" id="JARJLM010000172">
    <property type="protein sequence ID" value="MDF3833311.1"/>
    <property type="molecule type" value="Genomic_DNA"/>
</dbReference>
<dbReference type="InterPro" id="IPR036188">
    <property type="entry name" value="FAD/NAD-bd_sf"/>
</dbReference>
<dbReference type="RefSeq" id="WP_276264700.1">
    <property type="nucleotide sequence ID" value="NZ_JARJLM010000172.1"/>
</dbReference>
<dbReference type="Gene3D" id="3.50.50.60">
    <property type="entry name" value="FAD/NAD(P)-binding domain"/>
    <property type="match status" value="2"/>
</dbReference>
<organism evidence="2 3">
    <name type="scientific">Cupriavidus basilensis</name>
    <dbReference type="NCBI Taxonomy" id="68895"/>
    <lineage>
        <taxon>Bacteria</taxon>
        <taxon>Pseudomonadati</taxon>
        <taxon>Pseudomonadota</taxon>
        <taxon>Betaproteobacteria</taxon>
        <taxon>Burkholderiales</taxon>
        <taxon>Burkholderiaceae</taxon>
        <taxon>Cupriavidus</taxon>
    </lineage>
</organism>
<name>A0ABT6AL58_9BURK</name>
<dbReference type="Proteomes" id="UP001216674">
    <property type="component" value="Unassembled WGS sequence"/>
</dbReference>
<keyword evidence="3" id="KW-1185">Reference proteome</keyword>
<accession>A0ABT6AL58</accession>
<comment type="caution">
    <text evidence="2">The sequence shown here is derived from an EMBL/GenBank/DDBJ whole genome shotgun (WGS) entry which is preliminary data.</text>
</comment>